<dbReference type="PANTHER" id="PTHR35586:SF1">
    <property type="entry name" value="SLL1691 PROTEIN"/>
    <property type="match status" value="1"/>
</dbReference>
<dbReference type="Proteomes" id="UP001519287">
    <property type="component" value="Unassembled WGS sequence"/>
</dbReference>
<dbReference type="Pfam" id="PF04754">
    <property type="entry name" value="Transposase_31"/>
    <property type="match status" value="1"/>
</dbReference>
<feature type="domain" description="Transposase (putative) YhgA-like" evidence="1">
    <location>
        <begin position="31"/>
        <end position="156"/>
    </location>
</feature>
<dbReference type="EMBL" id="JAGGLB010000004">
    <property type="protein sequence ID" value="MBP1990317.1"/>
    <property type="molecule type" value="Genomic_DNA"/>
</dbReference>
<evidence type="ECO:0000259" key="1">
    <source>
        <dbReference type="Pfam" id="PF04754"/>
    </source>
</evidence>
<protein>
    <submittedName>
        <fullName evidence="2">Transposase/invertase (TIGR01784 family)</fullName>
    </submittedName>
</protein>
<comment type="caution">
    <text evidence="2">The sequence shown here is derived from an EMBL/GenBank/DDBJ whole genome shotgun (WGS) entry which is preliminary data.</text>
</comment>
<accession>A0ABS4IRW5</accession>
<keyword evidence="3" id="KW-1185">Reference proteome</keyword>
<organism evidence="2 3">
    <name type="scientific">Paenibacillus eucommiae</name>
    <dbReference type="NCBI Taxonomy" id="1355755"/>
    <lineage>
        <taxon>Bacteria</taxon>
        <taxon>Bacillati</taxon>
        <taxon>Bacillota</taxon>
        <taxon>Bacilli</taxon>
        <taxon>Bacillales</taxon>
        <taxon>Paenibacillaceae</taxon>
        <taxon>Paenibacillus</taxon>
    </lineage>
</organism>
<evidence type="ECO:0000313" key="3">
    <source>
        <dbReference type="Proteomes" id="UP001519287"/>
    </source>
</evidence>
<proteinExistence type="predicted"/>
<sequence length="342" mass="39957">MAYKGANNGEQMQIKKAGQGIDRKIKKTPLPHDEAFKKLLQTFFAEFIALFFPELDRLLDHSHTRLLMQEQLVDIVGEEAKHLDLLLETKYTVLDAYVLIHFEPQSYKKKLFHERMFIYFSRLFERHRKEHKLIIPIAIFTSDQIREEPDTLLMAIPEHDILRFQFLKVELRKQDWRRFMESDNPVAAALLAKMGYTKKEARDVRAAYLRMILRIKKKLDDARLALIMSVADIYFQPDKEQDEAILLELSELYPEEGEAIMELMPAWKRWGYEEGIERGIEQGIEKGIEQGIEKGIEKGIEQGIEKGREEIIRKFLGKGFSPAEIADTLELPVGEVLKLIKQ</sequence>
<dbReference type="NCBIfam" id="TIGR01784">
    <property type="entry name" value="T_den_put_tspse"/>
    <property type="match status" value="1"/>
</dbReference>
<gene>
    <name evidence="2" type="ORF">J2Z66_001915</name>
</gene>
<reference evidence="2 3" key="1">
    <citation type="submission" date="2021-03" db="EMBL/GenBank/DDBJ databases">
        <title>Genomic Encyclopedia of Type Strains, Phase IV (KMG-IV): sequencing the most valuable type-strain genomes for metagenomic binning, comparative biology and taxonomic classification.</title>
        <authorList>
            <person name="Goeker M."/>
        </authorList>
    </citation>
    <scope>NUCLEOTIDE SEQUENCE [LARGE SCALE GENOMIC DNA]</scope>
    <source>
        <strain evidence="2 3">DSM 26048</strain>
    </source>
</reference>
<evidence type="ECO:0000313" key="2">
    <source>
        <dbReference type="EMBL" id="MBP1990317.1"/>
    </source>
</evidence>
<dbReference type="InterPro" id="IPR006842">
    <property type="entry name" value="Transposase_31"/>
</dbReference>
<dbReference type="RefSeq" id="WP_209971094.1">
    <property type="nucleotide sequence ID" value="NZ_JAGGLB010000004.1"/>
</dbReference>
<dbReference type="PANTHER" id="PTHR35586">
    <property type="entry name" value="SLL1691 PROTEIN"/>
    <property type="match status" value="1"/>
</dbReference>
<name>A0ABS4IRW5_9BACL</name>
<dbReference type="InterPro" id="IPR010106">
    <property type="entry name" value="RpnA"/>
</dbReference>